<gene>
    <name evidence="1" type="ORF">GCM10007981_01440</name>
</gene>
<sequence length="165" mass="18759">MPGLRIDNDSCAYITESGCNYKLKGEIVLFLDVEALYNELKGNSSKIENKEVKNYIKDHGNGPHCDSFLIKKVNEKESKILFIELSNNPSRAMSEFIDKVKNTIGLVDIMIRNLTSLDLRSMNKEVILIVNESNVEIENNLRKLKGQLIKTLQPLGGINFYVEYC</sequence>
<keyword evidence="2" id="KW-1185">Reference proteome</keyword>
<reference evidence="1" key="1">
    <citation type="journal article" date="2014" name="Int. J. Syst. Evol. Microbiol.">
        <title>Complete genome sequence of Corynebacterium casei LMG S-19264T (=DSM 44701T), isolated from a smear-ripened cheese.</title>
        <authorList>
            <consortium name="US DOE Joint Genome Institute (JGI-PGF)"/>
            <person name="Walter F."/>
            <person name="Albersmeier A."/>
            <person name="Kalinowski J."/>
            <person name="Ruckert C."/>
        </authorList>
    </citation>
    <scope>NUCLEOTIDE SEQUENCE</scope>
    <source>
        <strain evidence="1">JCM 10088</strain>
    </source>
</reference>
<organism evidence="1 2">
    <name type="scientific">Thermocladium modestius</name>
    <dbReference type="NCBI Taxonomy" id="62609"/>
    <lineage>
        <taxon>Archaea</taxon>
        <taxon>Thermoproteota</taxon>
        <taxon>Thermoprotei</taxon>
        <taxon>Thermoproteales</taxon>
        <taxon>Thermoproteaceae</taxon>
        <taxon>Thermocladium</taxon>
    </lineage>
</organism>
<evidence type="ECO:0000313" key="2">
    <source>
        <dbReference type="Proteomes" id="UP000610960"/>
    </source>
</evidence>
<reference evidence="1" key="2">
    <citation type="submission" date="2020-09" db="EMBL/GenBank/DDBJ databases">
        <authorList>
            <person name="Sun Q."/>
            <person name="Ohkuma M."/>
        </authorList>
    </citation>
    <scope>NUCLEOTIDE SEQUENCE</scope>
    <source>
        <strain evidence="1">JCM 10088</strain>
    </source>
</reference>
<evidence type="ECO:0000313" key="1">
    <source>
        <dbReference type="EMBL" id="GGP19105.1"/>
    </source>
</evidence>
<protein>
    <submittedName>
        <fullName evidence="1">Uncharacterized protein</fullName>
    </submittedName>
</protein>
<proteinExistence type="predicted"/>
<dbReference type="Proteomes" id="UP000610960">
    <property type="component" value="Unassembled WGS sequence"/>
</dbReference>
<dbReference type="AlphaFoldDB" id="A0A830GSZ8"/>
<comment type="caution">
    <text evidence="1">The sequence shown here is derived from an EMBL/GenBank/DDBJ whole genome shotgun (WGS) entry which is preliminary data.</text>
</comment>
<dbReference type="EMBL" id="BMNL01000001">
    <property type="protein sequence ID" value="GGP19105.1"/>
    <property type="molecule type" value="Genomic_DNA"/>
</dbReference>
<accession>A0A830GSZ8</accession>
<name>A0A830GSZ8_9CREN</name>